<dbReference type="RefSeq" id="XP_072853998.1">
    <property type="nucleotide sequence ID" value="XM_072997897.1"/>
</dbReference>
<evidence type="ECO:0000256" key="3">
    <source>
        <dbReference type="ARBA" id="ARBA00009316"/>
    </source>
</evidence>
<evidence type="ECO:0000256" key="1">
    <source>
        <dbReference type="ARBA" id="ARBA00004114"/>
    </source>
</evidence>
<keyword evidence="5 8" id="KW-0175">Coiled coil</keyword>
<feature type="coiled-coil region" evidence="8">
    <location>
        <begin position="606"/>
        <end position="750"/>
    </location>
</feature>
<evidence type="ECO:0000313" key="10">
    <source>
        <dbReference type="RefSeq" id="XP_072853998.1"/>
    </source>
</evidence>
<evidence type="ECO:0000256" key="2">
    <source>
        <dbReference type="ARBA" id="ARBA00004138"/>
    </source>
</evidence>
<keyword evidence="4" id="KW-0963">Cytoplasm</keyword>
<feature type="coiled-coil region" evidence="8">
    <location>
        <begin position="244"/>
        <end position="271"/>
    </location>
</feature>
<dbReference type="Proteomes" id="UP001652642">
    <property type="component" value="Chromosome 4"/>
</dbReference>
<dbReference type="PANTHER" id="PTHR23162:SF7">
    <property type="entry name" value="PROTEIN BCAP"/>
    <property type="match status" value="1"/>
</dbReference>
<reference evidence="10" key="1">
    <citation type="submission" date="2025-08" db="UniProtKB">
        <authorList>
            <consortium name="RefSeq"/>
        </authorList>
    </citation>
    <scope>IDENTIFICATION</scope>
</reference>
<organism evidence="9 10">
    <name type="scientific">Pogona vitticeps</name>
    <name type="common">central bearded dragon</name>
    <dbReference type="NCBI Taxonomy" id="103695"/>
    <lineage>
        <taxon>Eukaryota</taxon>
        <taxon>Metazoa</taxon>
        <taxon>Chordata</taxon>
        <taxon>Craniata</taxon>
        <taxon>Vertebrata</taxon>
        <taxon>Euteleostomi</taxon>
        <taxon>Lepidosauria</taxon>
        <taxon>Squamata</taxon>
        <taxon>Bifurcata</taxon>
        <taxon>Unidentata</taxon>
        <taxon>Episquamata</taxon>
        <taxon>Toxicofera</taxon>
        <taxon>Iguania</taxon>
        <taxon>Acrodonta</taxon>
        <taxon>Agamidae</taxon>
        <taxon>Amphibolurinae</taxon>
        <taxon>Pogona</taxon>
    </lineage>
</organism>
<proteinExistence type="inferred from homology"/>
<sequence>MQLENCLLFFSELTEEEKVTLSSLREQNSDQSCENVQKEPFSSGYCEESRLTPYLTSGEADRLCSVIQSFDSSFKKDHPVTETSSQLGEYLTSENENVDNSDYHLPESVEVESVKEGLSSYSRLVDKHRTRVKELLLCLQSKSQESLLEASFSGSETKGMWEDTANDEVAFQRKLHEAELAIGSAEMFLPSFRETLARITKACYVSAADMVKITMQEDLLIKELEALNDMKGLLQDLLRASKDKEIISKQIEDLIQKLTESEMEVAVLKNEVVQKERYILELSIQLQEENVNVLKASRHSESVQSVQTHLQCQIEKKEAENNQRRSKIQTLEKQIYEWKRGEHKQQILTEKERREERKIALQRAAHVQRQRAKHAKAAVRHLISKIREKEIQLSEAVSASDVWKSHHETVVDEKNRLEVQADNLRKQIADRAMDLKRIQDARRKAKNELIGQIHSIISENENISLENTKLKATIAALEMSVISAEAELIALHEEAQQQEELVEKYRIEVGKLEMEAIELETRHERILQDSKRVTEAKDLEMDTMRSQTEARLKELEHVRDLQKEAEEKLQKCQESLLSCQKSCLDQSKTIRELQLQVGDSGGFLEQLSLEEENRNIQRKYEEVKRKLEEVELQNKELEHQLASQEESLRNTELKFKQKLADGDALTRQLEAALEDGRKKLTEEMEKITSKEQAFQMKILDLENELRKKKEEQKQLSRRLDAREKHHEVSLKELEHNLQRSENQTQSIQNYVKFLKASYVTMFG</sequence>
<evidence type="ECO:0000256" key="8">
    <source>
        <dbReference type="SAM" id="Coils"/>
    </source>
</evidence>
<keyword evidence="9" id="KW-1185">Reference proteome</keyword>
<name>A0ABM5G8M2_9SAUR</name>
<dbReference type="PANTHER" id="PTHR23162">
    <property type="entry name" value="OUTER DENSE FIBER OF SPERM TAILS 2"/>
    <property type="match status" value="1"/>
</dbReference>
<dbReference type="GeneID" id="110079753"/>
<evidence type="ECO:0000256" key="4">
    <source>
        <dbReference type="ARBA" id="ARBA00022490"/>
    </source>
</evidence>
<gene>
    <name evidence="10" type="primary">ODF2L</name>
</gene>
<keyword evidence="6" id="KW-0206">Cytoskeleton</keyword>
<protein>
    <submittedName>
        <fullName evidence="10">Protein BCAP isoform X1</fullName>
    </submittedName>
</protein>
<dbReference type="InterPro" id="IPR026099">
    <property type="entry name" value="Odf2-rel"/>
</dbReference>
<feature type="coiled-coil region" evidence="8">
    <location>
        <begin position="467"/>
        <end position="575"/>
    </location>
</feature>
<evidence type="ECO:0000256" key="6">
    <source>
        <dbReference type="ARBA" id="ARBA00023212"/>
    </source>
</evidence>
<accession>A0ABM5G8M2</accession>
<comment type="similarity">
    <text evidence="3">Belongs to the ODF2 family.</text>
</comment>
<comment type="subcellular location">
    <subcellularLocation>
        <location evidence="2">Cell projection</location>
        <location evidence="2">Cilium</location>
    </subcellularLocation>
    <subcellularLocation>
        <location evidence="1">Cytoplasm</location>
        <location evidence="1">Cytoskeleton</location>
        <location evidence="1">Microtubule organizing center</location>
        <location evidence="1">Centrosome</location>
        <location evidence="1">Centriole</location>
    </subcellularLocation>
</comment>
<evidence type="ECO:0000313" key="9">
    <source>
        <dbReference type="Proteomes" id="UP001652642"/>
    </source>
</evidence>
<keyword evidence="7" id="KW-0966">Cell projection</keyword>
<evidence type="ECO:0000256" key="5">
    <source>
        <dbReference type="ARBA" id="ARBA00023054"/>
    </source>
</evidence>
<evidence type="ECO:0000256" key="7">
    <source>
        <dbReference type="ARBA" id="ARBA00023273"/>
    </source>
</evidence>